<dbReference type="EMBL" id="BK032535">
    <property type="protein sequence ID" value="DAF46322.1"/>
    <property type="molecule type" value="Genomic_DNA"/>
</dbReference>
<accession>A0A8S5S6J7</accession>
<reference evidence="1" key="1">
    <citation type="journal article" date="2021" name="Proc. Natl. Acad. Sci. U.S.A.">
        <title>A Catalog of Tens of Thousands of Viruses from Human Metagenomes Reveals Hidden Associations with Chronic Diseases.</title>
        <authorList>
            <person name="Tisza M.J."/>
            <person name="Buck C.B."/>
        </authorList>
    </citation>
    <scope>NUCLEOTIDE SEQUENCE</scope>
    <source>
        <strain evidence="1">CtqEN1</strain>
    </source>
</reference>
<sequence length="257" mass="29099">MEDAQAPQNRKFKLGFKTPTSLVESVEPLQDVDYFDASLFSHLDYLTACENQISKSSEGDEMDETDERREVFVDFANVQDHEDQYFWLKYLKCYGSFIPVNIDLKFTSIFDKVAFGGQPCNTTSAFKGALEFVDRVGNDRAIVFFNPEHYSVIEKLNSLQKGLFDAKIALLDSSKRETNEKLFYDIENDVIKVDYVISISPIMQAASGIRLDHAEKEIVGDLGFANIAKINPTLAIQNIKAFIKLAEGLELSQEDFV</sequence>
<organism evidence="1">
    <name type="scientific">Myoviridae sp. ctqEN1</name>
    <dbReference type="NCBI Taxonomy" id="2827709"/>
    <lineage>
        <taxon>Viruses</taxon>
        <taxon>Duplodnaviria</taxon>
        <taxon>Heunggongvirae</taxon>
        <taxon>Uroviricota</taxon>
        <taxon>Caudoviricetes</taxon>
    </lineage>
</organism>
<evidence type="ECO:0000313" key="1">
    <source>
        <dbReference type="EMBL" id="DAF46322.1"/>
    </source>
</evidence>
<name>A0A8S5S6J7_9CAUD</name>
<proteinExistence type="predicted"/>
<protein>
    <submittedName>
        <fullName evidence="1">Uncharacterized protein</fullName>
    </submittedName>
</protein>